<proteinExistence type="predicted"/>
<sequence>MNICQGPSRFAALSLLLHSQVTMSTQTLTFLMTASVRSFLAFSLEKRRHLSCGVHITEQPTCICHDMYFCSDWVSFGTLNLLAISGGSAWQRAECTPSSPGAIEDMFGAGARIRSRSSSLSSGARTLVIASSRAKPLRAVA</sequence>
<comment type="caution">
    <text evidence="1">The sequence shown here is derived from an EMBL/GenBank/DDBJ whole genome shotgun (WGS) entry which is preliminary data.</text>
</comment>
<evidence type="ECO:0000313" key="1">
    <source>
        <dbReference type="EMBL" id="KAG7548953.1"/>
    </source>
</evidence>
<dbReference type="Proteomes" id="UP000812966">
    <property type="component" value="Unassembled WGS sequence"/>
</dbReference>
<gene>
    <name evidence="1" type="ORF">FFLO_03158</name>
</gene>
<dbReference type="EMBL" id="JABELV010000056">
    <property type="protein sequence ID" value="KAG7548953.1"/>
    <property type="molecule type" value="Genomic_DNA"/>
</dbReference>
<protein>
    <submittedName>
        <fullName evidence="1">Uncharacterized protein</fullName>
    </submittedName>
</protein>
<dbReference type="AlphaFoldDB" id="A0A8K0NR39"/>
<name>A0A8K0NR39_9TREE</name>
<reference evidence="1" key="1">
    <citation type="submission" date="2020-04" db="EMBL/GenBank/DDBJ databases">
        <title>Analysis of mating type loci in Filobasidium floriforme.</title>
        <authorList>
            <person name="Nowrousian M."/>
        </authorList>
    </citation>
    <scope>NUCLEOTIDE SEQUENCE</scope>
    <source>
        <strain evidence="1">CBS 6242</strain>
    </source>
</reference>
<accession>A0A8K0NR39</accession>
<keyword evidence="2" id="KW-1185">Reference proteome</keyword>
<organism evidence="1 2">
    <name type="scientific">Filobasidium floriforme</name>
    <dbReference type="NCBI Taxonomy" id="5210"/>
    <lineage>
        <taxon>Eukaryota</taxon>
        <taxon>Fungi</taxon>
        <taxon>Dikarya</taxon>
        <taxon>Basidiomycota</taxon>
        <taxon>Agaricomycotina</taxon>
        <taxon>Tremellomycetes</taxon>
        <taxon>Filobasidiales</taxon>
        <taxon>Filobasidiaceae</taxon>
        <taxon>Filobasidium</taxon>
    </lineage>
</organism>
<evidence type="ECO:0000313" key="2">
    <source>
        <dbReference type="Proteomes" id="UP000812966"/>
    </source>
</evidence>